<dbReference type="AlphaFoldDB" id="A0A443K9P7"/>
<accession>A0A443IUP0</accession>
<keyword evidence="4 7" id="KW-0133">Cell shape</keyword>
<dbReference type="GO" id="GO:0009252">
    <property type="term" value="P:peptidoglycan biosynthetic process"/>
    <property type="evidence" value="ECO:0007669"/>
    <property type="project" value="UniProtKB-UniPathway"/>
</dbReference>
<dbReference type="OrthoDB" id="9809748at2"/>
<organism evidence="11 12">
    <name type="scientific">Paenirhodobacter populi</name>
    <dbReference type="NCBI Taxonomy" id="2306993"/>
    <lineage>
        <taxon>Bacteria</taxon>
        <taxon>Pseudomonadati</taxon>
        <taxon>Pseudomonadota</taxon>
        <taxon>Alphaproteobacteria</taxon>
        <taxon>Rhodobacterales</taxon>
        <taxon>Rhodobacter group</taxon>
        <taxon>Paenirhodobacter</taxon>
    </lineage>
</organism>
<dbReference type="CDD" id="cd16913">
    <property type="entry name" value="YkuD_like"/>
    <property type="match status" value="1"/>
</dbReference>
<dbReference type="EMBL" id="SAUX01000011">
    <property type="protein sequence ID" value="RWR29488.1"/>
    <property type="molecule type" value="Genomic_DNA"/>
</dbReference>
<reference evidence="12 13" key="1">
    <citation type="submission" date="2019-01" db="EMBL/GenBank/DDBJ databases">
        <title>Sinorhodobacter populi sp. nov. isolated from the symptomatic bark tissue of Populus euramericana canker.</title>
        <authorList>
            <person name="Xu G."/>
        </authorList>
    </citation>
    <scope>NUCLEOTIDE SEQUENCE [LARGE SCALE GENOMIC DNA]</scope>
    <source>
        <strain evidence="10 13">2D-5</strain>
        <strain evidence="11 12">D19-10-3-21</strain>
    </source>
</reference>
<dbReference type="RefSeq" id="WP_128237373.1">
    <property type="nucleotide sequence ID" value="NZ_SAUW01000010.1"/>
</dbReference>
<dbReference type="GO" id="GO:0071555">
    <property type="term" value="P:cell wall organization"/>
    <property type="evidence" value="ECO:0007669"/>
    <property type="project" value="UniProtKB-UniRule"/>
</dbReference>
<dbReference type="Gene3D" id="2.40.440.10">
    <property type="entry name" value="L,D-transpeptidase catalytic domain-like"/>
    <property type="match status" value="1"/>
</dbReference>
<protein>
    <recommendedName>
        <fullName evidence="9">L,D-TPase catalytic domain-containing protein</fullName>
    </recommendedName>
</protein>
<dbReference type="EMBL" id="SAUW01000010">
    <property type="protein sequence ID" value="RWR11805.1"/>
    <property type="molecule type" value="Genomic_DNA"/>
</dbReference>
<sequence>MQRRTLISGLSSLALLAACGDSMPHSKFKIYTGAPVTQIQVFKGKRRMYLLSGSTVLKEYKFALGGNPIGPKRFEGDGKTPEGLYYIDRRNPNSSYHLSLGISYPNPQDIAYAESMGRKPGGDIFVHGRAGKNKGRGKDWTAGCIAVTDKEIEEIYSMVATGTPIWIFP</sequence>
<reference evidence="12 13" key="2">
    <citation type="submission" date="2019-01" db="EMBL/GenBank/DDBJ databases">
        <authorList>
            <person name="Li Y."/>
        </authorList>
    </citation>
    <scope>NUCLEOTIDE SEQUENCE [LARGE SCALE GENOMIC DNA]</scope>
    <source>
        <strain evidence="10 13">2D-5</strain>
        <strain evidence="11 12">D19-10-3-21</strain>
    </source>
</reference>
<feature type="chain" id="PRO_5033822021" description="L,D-TPase catalytic domain-containing protein" evidence="8">
    <location>
        <begin position="18"/>
        <end position="169"/>
    </location>
</feature>
<evidence type="ECO:0000256" key="5">
    <source>
        <dbReference type="ARBA" id="ARBA00022984"/>
    </source>
</evidence>
<dbReference type="Proteomes" id="UP000285710">
    <property type="component" value="Unassembled WGS sequence"/>
</dbReference>
<name>A0A443K9P7_9RHOB</name>
<evidence type="ECO:0000256" key="3">
    <source>
        <dbReference type="ARBA" id="ARBA00022679"/>
    </source>
</evidence>
<dbReference type="PROSITE" id="PS52029">
    <property type="entry name" value="LD_TPASE"/>
    <property type="match status" value="1"/>
</dbReference>
<evidence type="ECO:0000256" key="2">
    <source>
        <dbReference type="ARBA" id="ARBA00005992"/>
    </source>
</evidence>
<dbReference type="GO" id="GO:0004180">
    <property type="term" value="F:carboxypeptidase activity"/>
    <property type="evidence" value="ECO:0007669"/>
    <property type="project" value="UniProtKB-ARBA"/>
</dbReference>
<evidence type="ECO:0000256" key="7">
    <source>
        <dbReference type="PROSITE-ProRule" id="PRU01373"/>
    </source>
</evidence>
<comment type="caution">
    <text evidence="11">The sequence shown here is derived from an EMBL/GenBank/DDBJ whole genome shotgun (WGS) entry which is preliminary data.</text>
</comment>
<evidence type="ECO:0000313" key="13">
    <source>
        <dbReference type="Proteomes" id="UP000285710"/>
    </source>
</evidence>
<dbReference type="PANTHER" id="PTHR36699:SF1">
    <property type="entry name" value="L,D-TRANSPEPTIDASE YAFK-RELATED"/>
    <property type="match status" value="1"/>
</dbReference>
<comment type="pathway">
    <text evidence="1 7">Cell wall biogenesis; peptidoglycan biosynthesis.</text>
</comment>
<keyword evidence="3" id="KW-0808">Transferase</keyword>
<evidence type="ECO:0000313" key="11">
    <source>
        <dbReference type="EMBL" id="RWR29488.1"/>
    </source>
</evidence>
<keyword evidence="13" id="KW-1185">Reference proteome</keyword>
<dbReference type="UniPathway" id="UPA00219"/>
<dbReference type="SUPFAM" id="SSF141523">
    <property type="entry name" value="L,D-transpeptidase catalytic domain-like"/>
    <property type="match status" value="1"/>
</dbReference>
<keyword evidence="5 7" id="KW-0573">Peptidoglycan synthesis</keyword>
<evidence type="ECO:0000313" key="10">
    <source>
        <dbReference type="EMBL" id="RWR11805.1"/>
    </source>
</evidence>
<dbReference type="Pfam" id="PF03734">
    <property type="entry name" value="YkuD"/>
    <property type="match status" value="1"/>
</dbReference>
<dbReference type="InterPro" id="IPR038063">
    <property type="entry name" value="Transpep_catalytic_dom"/>
</dbReference>
<dbReference type="GO" id="GO:0008360">
    <property type="term" value="P:regulation of cell shape"/>
    <property type="evidence" value="ECO:0007669"/>
    <property type="project" value="UniProtKB-UniRule"/>
</dbReference>
<feature type="active site" description="Proton donor/acceptor" evidence="7">
    <location>
        <position position="127"/>
    </location>
</feature>
<feature type="active site" description="Nucleophile" evidence="7">
    <location>
        <position position="144"/>
    </location>
</feature>
<evidence type="ECO:0000256" key="1">
    <source>
        <dbReference type="ARBA" id="ARBA00004752"/>
    </source>
</evidence>
<accession>A0A443K9P7</accession>
<comment type="similarity">
    <text evidence="2">Belongs to the YkuD family.</text>
</comment>
<dbReference type="PROSITE" id="PS51257">
    <property type="entry name" value="PROKAR_LIPOPROTEIN"/>
    <property type="match status" value="1"/>
</dbReference>
<feature type="domain" description="L,D-TPase catalytic" evidence="9">
    <location>
        <begin position="37"/>
        <end position="168"/>
    </location>
</feature>
<evidence type="ECO:0000256" key="8">
    <source>
        <dbReference type="SAM" id="SignalP"/>
    </source>
</evidence>
<evidence type="ECO:0000256" key="6">
    <source>
        <dbReference type="ARBA" id="ARBA00023316"/>
    </source>
</evidence>
<evidence type="ECO:0000259" key="9">
    <source>
        <dbReference type="PROSITE" id="PS52029"/>
    </source>
</evidence>
<dbReference type="InterPro" id="IPR005490">
    <property type="entry name" value="LD_TPept_cat_dom"/>
</dbReference>
<evidence type="ECO:0000256" key="4">
    <source>
        <dbReference type="ARBA" id="ARBA00022960"/>
    </source>
</evidence>
<dbReference type="GO" id="GO:0016740">
    <property type="term" value="F:transferase activity"/>
    <property type="evidence" value="ECO:0007669"/>
    <property type="project" value="UniProtKB-KW"/>
</dbReference>
<dbReference type="Proteomes" id="UP000285295">
    <property type="component" value="Unassembled WGS sequence"/>
</dbReference>
<feature type="signal peptide" evidence="8">
    <location>
        <begin position="1"/>
        <end position="17"/>
    </location>
</feature>
<keyword evidence="8" id="KW-0732">Signal</keyword>
<proteinExistence type="inferred from homology"/>
<keyword evidence="6 7" id="KW-0961">Cell wall biogenesis/degradation</keyword>
<dbReference type="PANTHER" id="PTHR36699">
    <property type="entry name" value="LD-TRANSPEPTIDASE"/>
    <property type="match status" value="1"/>
</dbReference>
<evidence type="ECO:0000313" key="12">
    <source>
        <dbReference type="Proteomes" id="UP000285295"/>
    </source>
</evidence>
<gene>
    <name evidence="11" type="ORF">D2T31_10945</name>
    <name evidence="10" type="ORF">D2T33_11275</name>
</gene>